<dbReference type="Pfam" id="PF03859">
    <property type="entry name" value="CG-1"/>
    <property type="match status" value="1"/>
</dbReference>
<keyword evidence="3" id="KW-0539">Nucleus</keyword>
<feature type="region of interest" description="Disordered" evidence="4">
    <location>
        <begin position="95"/>
        <end position="127"/>
    </location>
</feature>
<evidence type="ECO:0000256" key="1">
    <source>
        <dbReference type="ARBA" id="ARBA00004123"/>
    </source>
</evidence>
<keyword evidence="7" id="KW-1185">Reference proteome</keyword>
<dbReference type="EMBL" id="JBEDUW010000197">
    <property type="protein sequence ID" value="KAK9904483.1"/>
    <property type="molecule type" value="Genomic_DNA"/>
</dbReference>
<sequence>MARRRQCRLDDVFDIEQILSQAKYRWLRPGEICEILVNYKRFHVSGEPPSTPPPGGSLFLFDRKVIRYFRKDAVGKIPSLLKTETEKWMEQLLTKSGHERSSRARCGQRRSTAKGDAGGGWQRRKNRRQSCCDGARAWVVMRDQDGVASGLQRRGGEMRRAWN</sequence>
<protein>
    <recommendedName>
        <fullName evidence="5">CG-1 domain-containing protein</fullName>
    </recommendedName>
</protein>
<dbReference type="PROSITE" id="PS51437">
    <property type="entry name" value="CG_1"/>
    <property type="match status" value="1"/>
</dbReference>
<dbReference type="InterPro" id="IPR005559">
    <property type="entry name" value="CG-1_dom"/>
</dbReference>
<comment type="subcellular location">
    <subcellularLocation>
        <location evidence="1">Nucleus</location>
    </subcellularLocation>
</comment>
<proteinExistence type="predicted"/>
<dbReference type="PANTHER" id="PTHR23335">
    <property type="entry name" value="CALMODULIN-BINDING TRANSCRIPTION ACTIVATOR CAMTA"/>
    <property type="match status" value="1"/>
</dbReference>
<evidence type="ECO:0000259" key="5">
    <source>
        <dbReference type="PROSITE" id="PS51437"/>
    </source>
</evidence>
<accession>A0AAW1VNN9</accession>
<dbReference type="GO" id="GO:0005634">
    <property type="term" value="C:nucleus"/>
    <property type="evidence" value="ECO:0007669"/>
    <property type="project" value="UniProtKB-SubCell"/>
</dbReference>
<evidence type="ECO:0000313" key="7">
    <source>
        <dbReference type="Proteomes" id="UP001457282"/>
    </source>
</evidence>
<organism evidence="6 7">
    <name type="scientific">Rubus argutus</name>
    <name type="common">Southern blackberry</name>
    <dbReference type="NCBI Taxonomy" id="59490"/>
    <lineage>
        <taxon>Eukaryota</taxon>
        <taxon>Viridiplantae</taxon>
        <taxon>Streptophyta</taxon>
        <taxon>Embryophyta</taxon>
        <taxon>Tracheophyta</taxon>
        <taxon>Spermatophyta</taxon>
        <taxon>Magnoliopsida</taxon>
        <taxon>eudicotyledons</taxon>
        <taxon>Gunneridae</taxon>
        <taxon>Pentapetalae</taxon>
        <taxon>rosids</taxon>
        <taxon>fabids</taxon>
        <taxon>Rosales</taxon>
        <taxon>Rosaceae</taxon>
        <taxon>Rosoideae</taxon>
        <taxon>Rosoideae incertae sedis</taxon>
        <taxon>Rubus</taxon>
    </lineage>
</organism>
<dbReference type="GO" id="GO:0003712">
    <property type="term" value="F:transcription coregulator activity"/>
    <property type="evidence" value="ECO:0007669"/>
    <property type="project" value="TreeGrafter"/>
</dbReference>
<evidence type="ECO:0000256" key="3">
    <source>
        <dbReference type="ARBA" id="ARBA00023242"/>
    </source>
</evidence>
<gene>
    <name evidence="6" type="ORF">M0R45_000706</name>
</gene>
<dbReference type="GO" id="GO:0003690">
    <property type="term" value="F:double-stranded DNA binding"/>
    <property type="evidence" value="ECO:0007669"/>
    <property type="project" value="TreeGrafter"/>
</dbReference>
<comment type="caution">
    <text evidence="6">The sequence shown here is derived from an EMBL/GenBank/DDBJ whole genome shotgun (WGS) entry which is preliminary data.</text>
</comment>
<feature type="domain" description="CG-1" evidence="5">
    <location>
        <begin position="15"/>
        <end position="153"/>
    </location>
</feature>
<dbReference type="GO" id="GO:0006357">
    <property type="term" value="P:regulation of transcription by RNA polymerase II"/>
    <property type="evidence" value="ECO:0007669"/>
    <property type="project" value="TreeGrafter"/>
</dbReference>
<evidence type="ECO:0000256" key="4">
    <source>
        <dbReference type="SAM" id="MobiDB-lite"/>
    </source>
</evidence>
<reference evidence="6 7" key="1">
    <citation type="journal article" date="2023" name="G3 (Bethesda)">
        <title>A chromosome-length genome assembly and annotation of blackberry (Rubus argutus, cv. 'Hillquist').</title>
        <authorList>
            <person name="Bruna T."/>
            <person name="Aryal R."/>
            <person name="Dudchenko O."/>
            <person name="Sargent D.J."/>
            <person name="Mead D."/>
            <person name="Buti M."/>
            <person name="Cavallini A."/>
            <person name="Hytonen T."/>
            <person name="Andres J."/>
            <person name="Pham M."/>
            <person name="Weisz D."/>
            <person name="Mascagni F."/>
            <person name="Usai G."/>
            <person name="Natali L."/>
            <person name="Bassil N."/>
            <person name="Fernandez G.E."/>
            <person name="Lomsadze A."/>
            <person name="Armour M."/>
            <person name="Olukolu B."/>
            <person name="Poorten T."/>
            <person name="Britton C."/>
            <person name="Davik J."/>
            <person name="Ashrafi H."/>
            <person name="Aiden E.L."/>
            <person name="Borodovsky M."/>
            <person name="Worthington M."/>
        </authorList>
    </citation>
    <scope>NUCLEOTIDE SEQUENCE [LARGE SCALE GENOMIC DNA]</scope>
    <source>
        <strain evidence="6">PI 553951</strain>
    </source>
</reference>
<keyword evidence="2" id="KW-0804">Transcription</keyword>
<dbReference type="AlphaFoldDB" id="A0AAW1VNN9"/>
<dbReference type="PANTHER" id="PTHR23335:SF29">
    <property type="entry name" value="CALMODULIN-BINDING TRANSCRIPTION ACTIVATOR 1"/>
    <property type="match status" value="1"/>
</dbReference>
<name>A0AAW1VNN9_RUBAR</name>
<dbReference type="Proteomes" id="UP001457282">
    <property type="component" value="Unassembled WGS sequence"/>
</dbReference>
<evidence type="ECO:0000256" key="2">
    <source>
        <dbReference type="ARBA" id="ARBA00023163"/>
    </source>
</evidence>
<evidence type="ECO:0000313" key="6">
    <source>
        <dbReference type="EMBL" id="KAK9904483.1"/>
    </source>
</evidence>
<dbReference type="SMART" id="SM01076">
    <property type="entry name" value="CG-1"/>
    <property type="match status" value="1"/>
</dbReference>